<evidence type="ECO:0000256" key="3">
    <source>
        <dbReference type="ARBA" id="ARBA00022630"/>
    </source>
</evidence>
<feature type="domain" description="Acyl-CoA oxidase/dehydrogenase middle" evidence="6">
    <location>
        <begin position="109"/>
        <end position="199"/>
    </location>
</feature>
<dbReference type="InterPro" id="IPR046373">
    <property type="entry name" value="Acyl-CoA_Oxase/DH_mid-dom_sf"/>
</dbReference>
<dbReference type="Gene3D" id="1.10.540.10">
    <property type="entry name" value="Acyl-CoA dehydrogenase/oxidase, N-terminal domain"/>
    <property type="match status" value="1"/>
</dbReference>
<dbReference type="InterPro" id="IPR037069">
    <property type="entry name" value="AcylCoA_DH/ox_N_sf"/>
</dbReference>
<reference evidence="8 9" key="1">
    <citation type="journal article" date="2015" name="Antonie Van Leeuwenhoek">
        <title>Lampropedia puyangensis sp. nov., isolated from symptomatic bark of Populus ? euramericana canker and emended description of Lampropedia hyalina (Ehrenberg 1832) Lee et al. 2004.</title>
        <authorList>
            <person name="Li Y."/>
            <person name="Wang T."/>
            <person name="Piao C.G."/>
            <person name="Wang L.F."/>
            <person name="Tian G.Z."/>
            <person name="Zhu T.H."/>
            <person name="Guo M.W."/>
        </authorList>
    </citation>
    <scope>NUCLEOTIDE SEQUENCE [LARGE SCALE GENOMIC DNA]</scope>
    <source>
        <strain evidence="8 9">2-bin</strain>
    </source>
</reference>
<keyword evidence="4" id="KW-0274">FAD</keyword>
<feature type="domain" description="Acyl-CoA dehydrogenase/oxidase C-terminal" evidence="5">
    <location>
        <begin position="229"/>
        <end position="362"/>
    </location>
</feature>
<dbReference type="InterPro" id="IPR006091">
    <property type="entry name" value="Acyl-CoA_Oxase/DH_mid-dom"/>
</dbReference>
<keyword evidence="3" id="KW-0285">Flavoprotein</keyword>
<evidence type="ECO:0000259" key="5">
    <source>
        <dbReference type="Pfam" id="PF00441"/>
    </source>
</evidence>
<dbReference type="InterPro" id="IPR009075">
    <property type="entry name" value="AcylCo_DH/oxidase_C"/>
</dbReference>
<organism evidence="8 9">
    <name type="scientific">Lampropedia puyangensis</name>
    <dbReference type="NCBI Taxonomy" id="1330072"/>
    <lineage>
        <taxon>Bacteria</taxon>
        <taxon>Pseudomonadati</taxon>
        <taxon>Pseudomonadota</taxon>
        <taxon>Betaproteobacteria</taxon>
        <taxon>Burkholderiales</taxon>
        <taxon>Comamonadaceae</taxon>
        <taxon>Lampropedia</taxon>
    </lineage>
</organism>
<dbReference type="PANTHER" id="PTHR43884:SF12">
    <property type="entry name" value="ISOVALERYL-COA DEHYDROGENASE, MITOCHONDRIAL-RELATED"/>
    <property type="match status" value="1"/>
</dbReference>
<dbReference type="AlphaFoldDB" id="A0A4S8F240"/>
<evidence type="ECO:0000256" key="4">
    <source>
        <dbReference type="ARBA" id="ARBA00022827"/>
    </source>
</evidence>
<gene>
    <name evidence="8" type="ORF">E9531_09760</name>
</gene>
<dbReference type="Gene3D" id="1.20.140.10">
    <property type="entry name" value="Butyryl-CoA Dehydrogenase, subunit A, domain 3"/>
    <property type="match status" value="1"/>
</dbReference>
<sequence>MHFLEQLEPIMREVIAPNATTTDAHAAYPRQALQALGQAGLLGLISSTDVGGLGLGLPEAVQVVERIAQDCPCTAMVLTMHYCGTVYIEQLGGKDVRQAIAAGRHITTLAVSETATRSHIWAMTSQAQMQAADTVLISGEKSMITSAGQADSYVWTTRAMQGEGNTLWLLNAKDPGFSVPRAFDGLGLRGNHSAPISAQAVPTALSSRLGADGQAEPLKAQYLMPYFATLIATTSIGLMQGILRRAITHISTSRFAESGTSLADLPTIRAYLAKAHLRADQARLLRDDTVAAVQAARLDKGMRLLLVKAAAAEAALEVSDTAMRICGGAAFRKELGIERLFRDARAACVMAPTSDVLFDKIGTLLCATPTP</sequence>
<dbReference type="Proteomes" id="UP000308917">
    <property type="component" value="Unassembled WGS sequence"/>
</dbReference>
<evidence type="ECO:0000313" key="9">
    <source>
        <dbReference type="Proteomes" id="UP000308917"/>
    </source>
</evidence>
<dbReference type="Pfam" id="PF02771">
    <property type="entry name" value="Acyl-CoA_dh_N"/>
    <property type="match status" value="1"/>
</dbReference>
<evidence type="ECO:0000256" key="1">
    <source>
        <dbReference type="ARBA" id="ARBA00001974"/>
    </source>
</evidence>
<protein>
    <submittedName>
        <fullName evidence="8">Acyl-CoA dehydrogenase</fullName>
    </submittedName>
</protein>
<accession>A0A4S8F240</accession>
<dbReference type="InterPro" id="IPR036250">
    <property type="entry name" value="AcylCo_DH-like_C"/>
</dbReference>
<dbReference type="GO" id="GO:0050660">
    <property type="term" value="F:flavin adenine dinucleotide binding"/>
    <property type="evidence" value="ECO:0007669"/>
    <property type="project" value="InterPro"/>
</dbReference>
<evidence type="ECO:0000259" key="7">
    <source>
        <dbReference type="Pfam" id="PF02771"/>
    </source>
</evidence>
<dbReference type="Gene3D" id="2.40.110.10">
    <property type="entry name" value="Butyryl-CoA Dehydrogenase, subunit A, domain 2"/>
    <property type="match status" value="1"/>
</dbReference>
<evidence type="ECO:0000259" key="6">
    <source>
        <dbReference type="Pfam" id="PF02770"/>
    </source>
</evidence>
<evidence type="ECO:0000313" key="8">
    <source>
        <dbReference type="EMBL" id="THU01057.1"/>
    </source>
</evidence>
<keyword evidence="9" id="KW-1185">Reference proteome</keyword>
<name>A0A4S8F240_9BURK</name>
<dbReference type="PANTHER" id="PTHR43884">
    <property type="entry name" value="ACYL-COA DEHYDROGENASE"/>
    <property type="match status" value="1"/>
</dbReference>
<dbReference type="EMBL" id="STFG01000009">
    <property type="protein sequence ID" value="THU01057.1"/>
    <property type="molecule type" value="Genomic_DNA"/>
</dbReference>
<dbReference type="Pfam" id="PF02770">
    <property type="entry name" value="Acyl-CoA_dh_M"/>
    <property type="match status" value="1"/>
</dbReference>
<feature type="domain" description="Acyl-CoA dehydrogenase/oxidase N-terminal" evidence="7">
    <location>
        <begin position="4"/>
        <end position="99"/>
    </location>
</feature>
<dbReference type="SUPFAM" id="SSF47203">
    <property type="entry name" value="Acyl-CoA dehydrogenase C-terminal domain-like"/>
    <property type="match status" value="1"/>
</dbReference>
<dbReference type="RefSeq" id="WP_136573573.1">
    <property type="nucleotide sequence ID" value="NZ_STFG01000009.1"/>
</dbReference>
<proteinExistence type="inferred from homology"/>
<dbReference type="PIRSF" id="PIRSF016578">
    <property type="entry name" value="HsaA"/>
    <property type="match status" value="1"/>
</dbReference>
<dbReference type="GO" id="GO:0003995">
    <property type="term" value="F:acyl-CoA dehydrogenase activity"/>
    <property type="evidence" value="ECO:0007669"/>
    <property type="project" value="TreeGrafter"/>
</dbReference>
<dbReference type="InterPro" id="IPR009100">
    <property type="entry name" value="AcylCoA_DH/oxidase_NM_dom_sf"/>
</dbReference>
<dbReference type="SUPFAM" id="SSF56645">
    <property type="entry name" value="Acyl-CoA dehydrogenase NM domain-like"/>
    <property type="match status" value="1"/>
</dbReference>
<evidence type="ECO:0000256" key="2">
    <source>
        <dbReference type="ARBA" id="ARBA00009347"/>
    </source>
</evidence>
<comment type="similarity">
    <text evidence="2">Belongs to the acyl-CoA dehydrogenase family.</text>
</comment>
<dbReference type="InterPro" id="IPR013786">
    <property type="entry name" value="AcylCoA_DH/ox_N"/>
</dbReference>
<comment type="caution">
    <text evidence="8">The sequence shown here is derived from an EMBL/GenBank/DDBJ whole genome shotgun (WGS) entry which is preliminary data.</text>
</comment>
<dbReference type="Pfam" id="PF00441">
    <property type="entry name" value="Acyl-CoA_dh_1"/>
    <property type="match status" value="1"/>
</dbReference>
<comment type="cofactor">
    <cofactor evidence="1">
        <name>FAD</name>
        <dbReference type="ChEBI" id="CHEBI:57692"/>
    </cofactor>
</comment>
<dbReference type="OrthoDB" id="7316074at2"/>